<keyword evidence="2" id="KW-1185">Reference proteome</keyword>
<organism evidence="1 2">
    <name type="scientific">Artomyces pyxidatus</name>
    <dbReference type="NCBI Taxonomy" id="48021"/>
    <lineage>
        <taxon>Eukaryota</taxon>
        <taxon>Fungi</taxon>
        <taxon>Dikarya</taxon>
        <taxon>Basidiomycota</taxon>
        <taxon>Agaricomycotina</taxon>
        <taxon>Agaricomycetes</taxon>
        <taxon>Russulales</taxon>
        <taxon>Auriscalpiaceae</taxon>
        <taxon>Artomyces</taxon>
    </lineage>
</organism>
<proteinExistence type="predicted"/>
<sequence length="456" mass="51495">MPDILIHGFYRHTDIWYEWHQALPNQEDGQALKAILSFDALVHPDHPLRLEGKKGIELSIGTLQNGEARLLFTSAQVEYIRYWLHATGLTKELIPLPYSDCLLTKSSLQNWSPVIYKTGGELRSANKVIEKNNRRLKGTDTALAARRLAFERVRALWAEKQGVWCSLDFEAWDLDHKVLTEFGWSLARWEDGKEVEEMGHLIVKEHQYYTNQYVPEHRHRYNFGTSEIVSRKEFKTRINDLLDRISTPGPLFLVFHDNSQDVKYLRSESVQAPLANLSYLLPDSCAATMTADDPGLFVIDTAELFAALEGDSSGAQKRSLERVCRHLQIPTDYLHNAGNDARYTHLALISMASGDPLDIQREKRWPNHTQGATGPAVKFSKVEEDSEASDDEGDGGDGPYDMRTGRLREDWMQKAQEKAQLDGKPIDVEVDVKGGEGVVGVNGQVFGKPVKGSNEH</sequence>
<evidence type="ECO:0000313" key="1">
    <source>
        <dbReference type="EMBL" id="KAI0068534.1"/>
    </source>
</evidence>
<evidence type="ECO:0000313" key="2">
    <source>
        <dbReference type="Proteomes" id="UP000814140"/>
    </source>
</evidence>
<gene>
    <name evidence="1" type="ORF">BV25DRAFT_1791899</name>
</gene>
<protein>
    <submittedName>
        <fullName evidence="1">Uncharacterized protein</fullName>
    </submittedName>
</protein>
<reference evidence="1" key="1">
    <citation type="submission" date="2021-03" db="EMBL/GenBank/DDBJ databases">
        <authorList>
            <consortium name="DOE Joint Genome Institute"/>
            <person name="Ahrendt S."/>
            <person name="Looney B.P."/>
            <person name="Miyauchi S."/>
            <person name="Morin E."/>
            <person name="Drula E."/>
            <person name="Courty P.E."/>
            <person name="Chicoki N."/>
            <person name="Fauchery L."/>
            <person name="Kohler A."/>
            <person name="Kuo A."/>
            <person name="Labutti K."/>
            <person name="Pangilinan J."/>
            <person name="Lipzen A."/>
            <person name="Riley R."/>
            <person name="Andreopoulos W."/>
            <person name="He G."/>
            <person name="Johnson J."/>
            <person name="Barry K.W."/>
            <person name="Grigoriev I.V."/>
            <person name="Nagy L."/>
            <person name="Hibbett D."/>
            <person name="Henrissat B."/>
            <person name="Matheny P.B."/>
            <person name="Labbe J."/>
            <person name="Martin F."/>
        </authorList>
    </citation>
    <scope>NUCLEOTIDE SEQUENCE</scope>
    <source>
        <strain evidence="1">HHB10654</strain>
    </source>
</reference>
<comment type="caution">
    <text evidence="1">The sequence shown here is derived from an EMBL/GenBank/DDBJ whole genome shotgun (WGS) entry which is preliminary data.</text>
</comment>
<accession>A0ACB8TJE1</accession>
<dbReference type="EMBL" id="MU277187">
    <property type="protein sequence ID" value="KAI0068534.1"/>
    <property type="molecule type" value="Genomic_DNA"/>
</dbReference>
<name>A0ACB8TJE1_9AGAM</name>
<reference evidence="1" key="2">
    <citation type="journal article" date="2022" name="New Phytol.">
        <title>Evolutionary transition to the ectomycorrhizal habit in the genomes of a hyperdiverse lineage of mushroom-forming fungi.</title>
        <authorList>
            <person name="Looney B."/>
            <person name="Miyauchi S."/>
            <person name="Morin E."/>
            <person name="Drula E."/>
            <person name="Courty P.E."/>
            <person name="Kohler A."/>
            <person name="Kuo A."/>
            <person name="LaButti K."/>
            <person name="Pangilinan J."/>
            <person name="Lipzen A."/>
            <person name="Riley R."/>
            <person name="Andreopoulos W."/>
            <person name="He G."/>
            <person name="Johnson J."/>
            <person name="Nolan M."/>
            <person name="Tritt A."/>
            <person name="Barry K.W."/>
            <person name="Grigoriev I.V."/>
            <person name="Nagy L.G."/>
            <person name="Hibbett D."/>
            <person name="Henrissat B."/>
            <person name="Matheny P.B."/>
            <person name="Labbe J."/>
            <person name="Martin F.M."/>
        </authorList>
    </citation>
    <scope>NUCLEOTIDE SEQUENCE</scope>
    <source>
        <strain evidence="1">HHB10654</strain>
    </source>
</reference>
<dbReference type="Proteomes" id="UP000814140">
    <property type="component" value="Unassembled WGS sequence"/>
</dbReference>